<accession>A0A941W349</accession>
<evidence type="ECO:0000256" key="1">
    <source>
        <dbReference type="ARBA" id="ARBA00005781"/>
    </source>
</evidence>
<gene>
    <name evidence="5" type="primary">rplS</name>
    <name evidence="7" type="ORF">MAG551_01725</name>
</gene>
<dbReference type="InterPro" id="IPR008991">
    <property type="entry name" value="Translation_prot_SH3-like_sf"/>
</dbReference>
<protein>
    <recommendedName>
        <fullName evidence="4 5">Large ribosomal subunit protein bL19</fullName>
    </recommendedName>
</protein>
<dbReference type="PANTHER" id="PTHR15680:SF9">
    <property type="entry name" value="LARGE RIBOSOMAL SUBUNIT PROTEIN BL19M"/>
    <property type="match status" value="1"/>
</dbReference>
<dbReference type="InterPro" id="IPR038657">
    <property type="entry name" value="Ribosomal_bL19_sf"/>
</dbReference>
<sequence length="166" mass="18606">MNIIDVVDKESMKEKVPQFKVGDLVDVHVKTVEGDKERIQIFNGVVIKRKGSGPRETFTVRRVVQGEGVERIFPVHSPNVADVKVKKSHKTRRAKLYFLRDRKGKGARLKEIRRREKKATSVKKKAPVVVADESAETANPEKAVIAKTAAKAPKAKAKATKKKDEK</sequence>
<dbReference type="AlphaFoldDB" id="A0A941W349"/>
<keyword evidence="3 5" id="KW-0687">Ribonucleoprotein</keyword>
<dbReference type="EMBL" id="JAANXD010000073">
    <property type="protein sequence ID" value="MBS1258664.1"/>
    <property type="molecule type" value="Genomic_DNA"/>
</dbReference>
<evidence type="ECO:0000313" key="8">
    <source>
        <dbReference type="Proteomes" id="UP000722750"/>
    </source>
</evidence>
<dbReference type="GO" id="GO:0022625">
    <property type="term" value="C:cytosolic large ribosomal subunit"/>
    <property type="evidence" value="ECO:0007669"/>
    <property type="project" value="TreeGrafter"/>
</dbReference>
<dbReference type="SUPFAM" id="SSF50104">
    <property type="entry name" value="Translation proteins SH3-like domain"/>
    <property type="match status" value="1"/>
</dbReference>
<evidence type="ECO:0000256" key="3">
    <source>
        <dbReference type="ARBA" id="ARBA00023274"/>
    </source>
</evidence>
<dbReference type="PRINTS" id="PR00061">
    <property type="entry name" value="RIBOSOMALL19"/>
</dbReference>
<evidence type="ECO:0000256" key="2">
    <source>
        <dbReference type="ARBA" id="ARBA00022980"/>
    </source>
</evidence>
<evidence type="ECO:0000256" key="5">
    <source>
        <dbReference type="HAMAP-Rule" id="MF_00402"/>
    </source>
</evidence>
<reference evidence="7" key="1">
    <citation type="journal article" date="2021" name="ISME J.">
        <title>Fine-scale metabolic discontinuity in a stratified prokaryote microbiome of a Red Sea deep halocline.</title>
        <authorList>
            <person name="Michoud G."/>
            <person name="Ngugi D.K."/>
            <person name="Barozzi A."/>
            <person name="Merlino G."/>
            <person name="Calleja M.L."/>
            <person name="Delgado-Huertas A."/>
            <person name="Moran X.A.G."/>
            <person name="Daffonchio D."/>
        </authorList>
    </citation>
    <scope>NUCLEOTIDE SEQUENCE</scope>
    <source>
        <strain evidence="7">SuakinDeep_MAG55_1</strain>
    </source>
</reference>
<organism evidence="7 8">
    <name type="scientific">Candidatus Scalindua arabica</name>
    <dbReference type="NCBI Taxonomy" id="1127984"/>
    <lineage>
        <taxon>Bacteria</taxon>
        <taxon>Pseudomonadati</taxon>
        <taxon>Planctomycetota</taxon>
        <taxon>Candidatus Brocadiia</taxon>
        <taxon>Candidatus Brocadiales</taxon>
        <taxon>Candidatus Scalinduaceae</taxon>
        <taxon>Candidatus Scalindua</taxon>
    </lineage>
</organism>
<comment type="caution">
    <text evidence="7">The sequence shown here is derived from an EMBL/GenBank/DDBJ whole genome shotgun (WGS) entry which is preliminary data.</text>
</comment>
<evidence type="ECO:0000256" key="4">
    <source>
        <dbReference type="ARBA" id="ARBA00035171"/>
    </source>
</evidence>
<dbReference type="InterPro" id="IPR001857">
    <property type="entry name" value="Ribosomal_bL19"/>
</dbReference>
<dbReference type="HAMAP" id="MF_00402">
    <property type="entry name" value="Ribosomal_bL19"/>
    <property type="match status" value="1"/>
</dbReference>
<dbReference type="PANTHER" id="PTHR15680">
    <property type="entry name" value="RIBOSOMAL PROTEIN L19"/>
    <property type="match status" value="1"/>
</dbReference>
<comment type="function">
    <text evidence="5 6">This protein is located at the 30S-50S ribosomal subunit interface and may play a role in the structure and function of the aminoacyl-tRNA binding site.</text>
</comment>
<dbReference type="FunFam" id="2.30.30.790:FF:000001">
    <property type="entry name" value="50S ribosomal protein L19"/>
    <property type="match status" value="1"/>
</dbReference>
<name>A0A941W349_9BACT</name>
<dbReference type="Proteomes" id="UP000722750">
    <property type="component" value="Unassembled WGS sequence"/>
</dbReference>
<comment type="similarity">
    <text evidence="1 5 6">Belongs to the bacterial ribosomal protein bL19 family.</text>
</comment>
<dbReference type="GO" id="GO:0006412">
    <property type="term" value="P:translation"/>
    <property type="evidence" value="ECO:0007669"/>
    <property type="project" value="UniProtKB-UniRule"/>
</dbReference>
<dbReference type="Pfam" id="PF01245">
    <property type="entry name" value="Ribosomal_L19"/>
    <property type="match status" value="1"/>
</dbReference>
<evidence type="ECO:0000256" key="6">
    <source>
        <dbReference type="RuleBase" id="RU000559"/>
    </source>
</evidence>
<dbReference type="GO" id="GO:0003735">
    <property type="term" value="F:structural constituent of ribosome"/>
    <property type="evidence" value="ECO:0007669"/>
    <property type="project" value="InterPro"/>
</dbReference>
<dbReference type="NCBIfam" id="TIGR01024">
    <property type="entry name" value="rplS_bact"/>
    <property type="match status" value="1"/>
</dbReference>
<proteinExistence type="inferred from homology"/>
<keyword evidence="2 5" id="KW-0689">Ribosomal protein</keyword>
<dbReference type="Gene3D" id="2.30.30.790">
    <property type="match status" value="1"/>
</dbReference>
<evidence type="ECO:0000313" key="7">
    <source>
        <dbReference type="EMBL" id="MBS1258664.1"/>
    </source>
</evidence>